<reference evidence="1 2" key="1">
    <citation type="journal article" date="2005" name="Nature">
        <title>Initial sequence of the chimpanzee genome and comparison with the human genome.</title>
        <authorList>
            <consortium name="Chimpanzee sequencing and analysis consortium"/>
        </authorList>
    </citation>
    <scope>NUCLEOTIDE SEQUENCE [LARGE SCALE GENOMIC DNA]</scope>
</reference>
<dbReference type="OMA" id="HWPATCW"/>
<dbReference type="EMBL" id="AACZ04038768">
    <property type="status" value="NOT_ANNOTATED_CDS"/>
    <property type="molecule type" value="Genomic_DNA"/>
</dbReference>
<protein>
    <submittedName>
        <fullName evidence="1">Uncharacterized protein</fullName>
    </submittedName>
</protein>
<dbReference type="PaxDb" id="9598-ENSPTRP00000048055"/>
<name>A0A2I3TTR1_PANTR</name>
<evidence type="ECO:0000313" key="1">
    <source>
        <dbReference type="Ensembl" id="ENSPTRP00000092660.1"/>
    </source>
</evidence>
<dbReference type="AlphaFoldDB" id="A0A2I3TTR1"/>
<keyword evidence="2" id="KW-1185">Reference proteome</keyword>
<sequence length="123" mass="13184">MSLPPCAPGHHGESRFFTFKSMTVAGQGDRDTAAISREPVACLLCVLPHWPPTCQLVLPASLTPAAGVAASAGGAESSKWLEQPREGGDPWEARSEFTWRTLEPQKHVCLWQPHGSIAGVNDP</sequence>
<dbReference type="Ensembl" id="ENSPTRT00000102317.1">
    <property type="protein sequence ID" value="ENSPTRP00000092660.1"/>
    <property type="gene ID" value="ENSPTRG00000049276.1"/>
</dbReference>
<dbReference type="InParanoid" id="A0A2I3TTR1"/>
<evidence type="ECO:0000313" key="2">
    <source>
        <dbReference type="Proteomes" id="UP000002277"/>
    </source>
</evidence>
<reference evidence="1" key="2">
    <citation type="submission" date="2025-08" db="UniProtKB">
        <authorList>
            <consortium name="Ensembl"/>
        </authorList>
    </citation>
    <scope>IDENTIFICATION</scope>
</reference>
<proteinExistence type="predicted"/>
<accession>A0A2I3TTR1</accession>
<reference evidence="1" key="3">
    <citation type="submission" date="2025-09" db="UniProtKB">
        <authorList>
            <consortium name="Ensembl"/>
        </authorList>
    </citation>
    <scope>IDENTIFICATION</scope>
</reference>
<dbReference type="Proteomes" id="UP000002277">
    <property type="component" value="Chromosome 7"/>
</dbReference>
<organism evidence="1 2">
    <name type="scientific">Pan troglodytes</name>
    <name type="common">Chimpanzee</name>
    <dbReference type="NCBI Taxonomy" id="9598"/>
    <lineage>
        <taxon>Eukaryota</taxon>
        <taxon>Metazoa</taxon>
        <taxon>Chordata</taxon>
        <taxon>Craniata</taxon>
        <taxon>Vertebrata</taxon>
        <taxon>Euteleostomi</taxon>
        <taxon>Mammalia</taxon>
        <taxon>Eutheria</taxon>
        <taxon>Euarchontoglires</taxon>
        <taxon>Primates</taxon>
        <taxon>Haplorrhini</taxon>
        <taxon>Catarrhini</taxon>
        <taxon>Hominidae</taxon>
        <taxon>Pan</taxon>
    </lineage>
</organism>
<dbReference type="GeneTree" id="ENSGT00410000028556"/>